<dbReference type="AlphaFoldDB" id="D0GN42"/>
<gene>
    <name evidence="2" type="ORF">HMPREF0554_0008</name>
</gene>
<dbReference type="Pfam" id="PF17319">
    <property type="entry name" value="DUF5362"/>
    <property type="match status" value="1"/>
</dbReference>
<reference evidence="2 3" key="1">
    <citation type="submission" date="2009-10" db="EMBL/GenBank/DDBJ databases">
        <authorList>
            <person name="Harkins D.M."/>
            <person name="Madupu R."/>
            <person name="Durkin A.S."/>
            <person name="Torralba M."/>
            <person name="Methe B."/>
            <person name="Sutton G.G."/>
            <person name="Strausberg R.L."/>
            <person name="Nelson K.E."/>
        </authorList>
    </citation>
    <scope>NUCLEOTIDE SEQUENCE [LARGE SCALE GENOMIC DNA]</scope>
    <source>
        <strain evidence="2 3">F0264</strain>
    </source>
</reference>
<evidence type="ECO:0000256" key="1">
    <source>
        <dbReference type="SAM" id="Phobius"/>
    </source>
</evidence>
<keyword evidence="1" id="KW-0812">Transmembrane</keyword>
<proteinExistence type="predicted"/>
<dbReference type="InterPro" id="IPR035287">
    <property type="entry name" value="DUF5362"/>
</dbReference>
<evidence type="ECO:0000313" key="2">
    <source>
        <dbReference type="EMBL" id="EEY34481.1"/>
    </source>
</evidence>
<protein>
    <recommendedName>
        <fullName evidence="4">DUF5362 domain-containing protein</fullName>
    </recommendedName>
</protein>
<name>D0GN42_9FUSO</name>
<feature type="transmembrane region" description="Helical" evidence="1">
    <location>
        <begin position="76"/>
        <end position="103"/>
    </location>
</feature>
<evidence type="ECO:0000313" key="3">
    <source>
        <dbReference type="Proteomes" id="UP000004226"/>
    </source>
</evidence>
<accession>D0GN42</accession>
<dbReference type="Proteomes" id="UP000004226">
    <property type="component" value="Unassembled WGS sequence"/>
</dbReference>
<feature type="transmembrane region" description="Helical" evidence="1">
    <location>
        <begin position="7"/>
        <end position="40"/>
    </location>
</feature>
<dbReference type="RefSeq" id="WP_006807893.1">
    <property type="nucleotide sequence ID" value="NZ_ADAD01000159.1"/>
</dbReference>
<comment type="caution">
    <text evidence="2">The sequence shown here is derived from an EMBL/GenBank/DDBJ whole genome shotgun (WGS) entry which is preliminary data.</text>
</comment>
<dbReference type="EMBL" id="ADAD01000159">
    <property type="protein sequence ID" value="EEY34481.1"/>
    <property type="molecule type" value="Genomic_DNA"/>
</dbReference>
<evidence type="ECO:0008006" key="4">
    <source>
        <dbReference type="Google" id="ProtNLM"/>
    </source>
</evidence>
<sequence>MVKALKFLSIVCKIFGVLITVGGVIYALFLIGIPLIFIGIKVYKTGEYIDNAIINKNGENLRLSILTIAKAIKYYLILYVGIIALMFFIFFLIMSFGLIAALLGN</sequence>
<keyword evidence="1" id="KW-0472">Membrane</keyword>
<organism evidence="2 3">
    <name type="scientific">Pseudoleptotrichia goodfellowii F0264</name>
    <dbReference type="NCBI Taxonomy" id="596323"/>
    <lineage>
        <taxon>Bacteria</taxon>
        <taxon>Fusobacteriati</taxon>
        <taxon>Fusobacteriota</taxon>
        <taxon>Fusobacteriia</taxon>
        <taxon>Fusobacteriales</taxon>
        <taxon>Leptotrichiaceae</taxon>
        <taxon>Pseudoleptotrichia</taxon>
    </lineage>
</organism>
<keyword evidence="3" id="KW-1185">Reference proteome</keyword>
<keyword evidence="1" id="KW-1133">Transmembrane helix</keyword>